<sequence length="94" mass="10932">MIESLEKHTKVVNRRRLVTVSSKVRRPIYGFVHVRIRDCRNSKYVRNNLIEAKQAMEIALAHTIPQCTTSDPIDHSLIILDILETINLRLLRIS</sequence>
<gene>
    <name evidence="1" type="ORF">V1478_018447</name>
</gene>
<evidence type="ECO:0000313" key="1">
    <source>
        <dbReference type="EMBL" id="KAL2712212.1"/>
    </source>
</evidence>
<dbReference type="Proteomes" id="UP001607302">
    <property type="component" value="Unassembled WGS sequence"/>
</dbReference>
<protein>
    <submittedName>
        <fullName evidence="1">Uncharacterized protein</fullName>
    </submittedName>
</protein>
<comment type="caution">
    <text evidence="1">The sequence shown here is derived from an EMBL/GenBank/DDBJ whole genome shotgun (WGS) entry which is preliminary data.</text>
</comment>
<name>A0ABD1ZVK4_VESSQ</name>
<dbReference type="EMBL" id="JAUDFV010000167">
    <property type="protein sequence ID" value="KAL2712212.1"/>
    <property type="molecule type" value="Genomic_DNA"/>
</dbReference>
<accession>A0ABD1ZVK4</accession>
<dbReference type="AlphaFoldDB" id="A0ABD1ZVK4"/>
<organism evidence="1 2">
    <name type="scientific">Vespula squamosa</name>
    <name type="common">Southern yellow jacket</name>
    <name type="synonym">Wasp</name>
    <dbReference type="NCBI Taxonomy" id="30214"/>
    <lineage>
        <taxon>Eukaryota</taxon>
        <taxon>Metazoa</taxon>
        <taxon>Ecdysozoa</taxon>
        <taxon>Arthropoda</taxon>
        <taxon>Hexapoda</taxon>
        <taxon>Insecta</taxon>
        <taxon>Pterygota</taxon>
        <taxon>Neoptera</taxon>
        <taxon>Endopterygota</taxon>
        <taxon>Hymenoptera</taxon>
        <taxon>Apocrita</taxon>
        <taxon>Aculeata</taxon>
        <taxon>Vespoidea</taxon>
        <taxon>Vespidae</taxon>
        <taxon>Vespinae</taxon>
        <taxon>Vespula</taxon>
    </lineage>
</organism>
<proteinExistence type="predicted"/>
<evidence type="ECO:0000313" key="2">
    <source>
        <dbReference type="Proteomes" id="UP001607302"/>
    </source>
</evidence>
<keyword evidence="2" id="KW-1185">Reference proteome</keyword>
<reference evidence="1 2" key="1">
    <citation type="journal article" date="2024" name="Ann. Entomol. Soc. Am.">
        <title>Genomic analyses of the southern and eastern yellowjacket wasps (Hymenoptera: Vespidae) reveal evolutionary signatures of social life.</title>
        <authorList>
            <person name="Catto M.A."/>
            <person name="Caine P.B."/>
            <person name="Orr S.E."/>
            <person name="Hunt B.G."/>
            <person name="Goodisman M.A.D."/>
        </authorList>
    </citation>
    <scope>NUCLEOTIDE SEQUENCE [LARGE SCALE GENOMIC DNA]</scope>
    <source>
        <strain evidence="1">233</strain>
        <tissue evidence="1">Head and thorax</tissue>
    </source>
</reference>